<evidence type="ECO:0000313" key="2">
    <source>
        <dbReference type="Proteomes" id="UP000184440"/>
    </source>
</evidence>
<keyword evidence="2" id="KW-1185">Reference proteome</keyword>
<organism evidence="1 2">
    <name type="scientific">Cryptosporangium aurantiacum</name>
    <dbReference type="NCBI Taxonomy" id="134849"/>
    <lineage>
        <taxon>Bacteria</taxon>
        <taxon>Bacillati</taxon>
        <taxon>Actinomycetota</taxon>
        <taxon>Actinomycetes</taxon>
        <taxon>Cryptosporangiales</taxon>
        <taxon>Cryptosporangiaceae</taxon>
        <taxon>Cryptosporangium</taxon>
    </lineage>
</organism>
<reference evidence="1 2" key="1">
    <citation type="submission" date="2016-11" db="EMBL/GenBank/DDBJ databases">
        <authorList>
            <person name="Jaros S."/>
            <person name="Januszkiewicz K."/>
            <person name="Wedrychowicz H."/>
        </authorList>
    </citation>
    <scope>NUCLEOTIDE SEQUENCE [LARGE SCALE GENOMIC DNA]</scope>
    <source>
        <strain evidence="1 2">DSM 46144</strain>
    </source>
</reference>
<proteinExistence type="predicted"/>
<name>A0A1M7Q2T8_9ACTN</name>
<protein>
    <submittedName>
        <fullName evidence="1">Uncharacterized protein</fullName>
    </submittedName>
</protein>
<gene>
    <name evidence="1" type="ORF">SAMN05443668_10466</name>
</gene>
<sequence>MAYHVEGSAKGSLVIDQPTHEPGLELADWYPNYSQGGSPERPEVGYDALPWKPQHPSQRPAFGPDAEALIGAIRAHEQELPRGGAPCRCR</sequence>
<dbReference type="EMBL" id="FRCS01000004">
    <property type="protein sequence ID" value="SHN24450.1"/>
    <property type="molecule type" value="Genomic_DNA"/>
</dbReference>
<accession>A0A1M7Q2T8</accession>
<dbReference type="AlphaFoldDB" id="A0A1M7Q2T8"/>
<dbReference type="STRING" id="134849.SAMN05443668_10466"/>
<dbReference type="Proteomes" id="UP000184440">
    <property type="component" value="Unassembled WGS sequence"/>
</dbReference>
<evidence type="ECO:0000313" key="1">
    <source>
        <dbReference type="EMBL" id="SHN24450.1"/>
    </source>
</evidence>